<comment type="caution">
    <text evidence="8">The sequence shown here is derived from an EMBL/GenBank/DDBJ whole genome shotgun (WGS) entry which is preliminary data.</text>
</comment>
<evidence type="ECO:0000259" key="7">
    <source>
        <dbReference type="PROSITE" id="PS50113"/>
    </source>
</evidence>
<evidence type="ECO:0000256" key="6">
    <source>
        <dbReference type="ARBA" id="ARBA00023012"/>
    </source>
</evidence>
<name>X1U2A2_9ZZZZ</name>
<dbReference type="Gene3D" id="3.30.450.20">
    <property type="entry name" value="PAS domain"/>
    <property type="match status" value="1"/>
</dbReference>
<dbReference type="AlphaFoldDB" id="X1U2A2"/>
<dbReference type="PANTHER" id="PTHR43065">
    <property type="entry name" value="SENSOR HISTIDINE KINASE"/>
    <property type="match status" value="1"/>
</dbReference>
<dbReference type="InterPro" id="IPR000700">
    <property type="entry name" value="PAS-assoc_C"/>
</dbReference>
<feature type="non-terminal residue" evidence="8">
    <location>
        <position position="261"/>
    </location>
</feature>
<dbReference type="InterPro" id="IPR003661">
    <property type="entry name" value="HisK_dim/P_dom"/>
</dbReference>
<evidence type="ECO:0000256" key="1">
    <source>
        <dbReference type="ARBA" id="ARBA00022553"/>
    </source>
</evidence>
<keyword evidence="2" id="KW-0808">Transferase</keyword>
<dbReference type="CDD" id="cd00082">
    <property type="entry name" value="HisKA"/>
    <property type="match status" value="1"/>
</dbReference>
<protein>
    <recommendedName>
        <fullName evidence="7">PAC domain-containing protein</fullName>
    </recommendedName>
</protein>
<dbReference type="GO" id="GO:0006355">
    <property type="term" value="P:regulation of DNA-templated transcription"/>
    <property type="evidence" value="ECO:0007669"/>
    <property type="project" value="InterPro"/>
</dbReference>
<accession>X1U2A2</accession>
<reference evidence="8" key="1">
    <citation type="journal article" date="2014" name="Front. Microbiol.">
        <title>High frequency of phylogenetically diverse reductive dehalogenase-homologous genes in deep subseafloor sedimentary metagenomes.</title>
        <authorList>
            <person name="Kawai M."/>
            <person name="Futagami T."/>
            <person name="Toyoda A."/>
            <person name="Takaki Y."/>
            <person name="Nishi S."/>
            <person name="Hori S."/>
            <person name="Arai W."/>
            <person name="Tsubouchi T."/>
            <person name="Morono Y."/>
            <person name="Uchiyama I."/>
            <person name="Ito T."/>
            <person name="Fujiyama A."/>
            <person name="Inagaki F."/>
            <person name="Takami H."/>
        </authorList>
    </citation>
    <scope>NUCLEOTIDE SEQUENCE</scope>
    <source>
        <strain evidence="8">Expedition CK06-06</strain>
    </source>
</reference>
<dbReference type="SMART" id="SM00388">
    <property type="entry name" value="HisKA"/>
    <property type="match status" value="1"/>
</dbReference>
<dbReference type="SUPFAM" id="SSF47384">
    <property type="entry name" value="Homodimeric domain of signal transducing histidine kinase"/>
    <property type="match status" value="1"/>
</dbReference>
<evidence type="ECO:0000256" key="5">
    <source>
        <dbReference type="ARBA" id="ARBA00022840"/>
    </source>
</evidence>
<keyword evidence="5" id="KW-0067">ATP-binding</keyword>
<dbReference type="PROSITE" id="PS50113">
    <property type="entry name" value="PAC"/>
    <property type="match status" value="1"/>
</dbReference>
<organism evidence="8">
    <name type="scientific">marine sediment metagenome</name>
    <dbReference type="NCBI Taxonomy" id="412755"/>
    <lineage>
        <taxon>unclassified sequences</taxon>
        <taxon>metagenomes</taxon>
        <taxon>ecological metagenomes</taxon>
    </lineage>
</organism>
<dbReference type="Pfam" id="PF00512">
    <property type="entry name" value="HisKA"/>
    <property type="match status" value="1"/>
</dbReference>
<dbReference type="InterPro" id="IPR035965">
    <property type="entry name" value="PAS-like_dom_sf"/>
</dbReference>
<evidence type="ECO:0000256" key="3">
    <source>
        <dbReference type="ARBA" id="ARBA00022741"/>
    </source>
</evidence>
<keyword evidence="1" id="KW-0597">Phosphoprotein</keyword>
<feature type="non-terminal residue" evidence="8">
    <location>
        <position position="1"/>
    </location>
</feature>
<dbReference type="CDD" id="cd00130">
    <property type="entry name" value="PAS"/>
    <property type="match status" value="1"/>
</dbReference>
<gene>
    <name evidence="8" type="ORF">S12H4_42086</name>
</gene>
<sequence>PGMTVKEREAARNNDLLRAIIGAMTEGLIFITPDGKIAMCNPAAKLWKNEHTSQNDHIDKSGDLPENFPPILVEHIRGLSIDTTVNKTIKFKADSLEQRYIEAQGSPVIGIDGQKLGYVIVGQDLTVHKKLEEELLDRTEEVTAINEMLKMSRVEMAQREKMVAIGQMATGIAHEIGNPLASLSSVAQYLGRKLNTHEEKEHLLVIRHQVSRISNILKRMLSLSRPVTSVYKWVDINELIDNTLSLVKFDKRMQMITIKNV</sequence>
<dbReference type="Gene3D" id="1.10.287.130">
    <property type="match status" value="1"/>
</dbReference>
<dbReference type="EMBL" id="BARW01025715">
    <property type="protein sequence ID" value="GAJ11634.1"/>
    <property type="molecule type" value="Genomic_DNA"/>
</dbReference>
<dbReference type="InterPro" id="IPR013767">
    <property type="entry name" value="PAS_fold"/>
</dbReference>
<dbReference type="Pfam" id="PF00989">
    <property type="entry name" value="PAS"/>
    <property type="match status" value="1"/>
</dbReference>
<evidence type="ECO:0000256" key="4">
    <source>
        <dbReference type="ARBA" id="ARBA00022777"/>
    </source>
</evidence>
<evidence type="ECO:0000313" key="8">
    <source>
        <dbReference type="EMBL" id="GAJ11634.1"/>
    </source>
</evidence>
<dbReference type="GO" id="GO:0005524">
    <property type="term" value="F:ATP binding"/>
    <property type="evidence" value="ECO:0007669"/>
    <property type="project" value="UniProtKB-KW"/>
</dbReference>
<evidence type="ECO:0000256" key="2">
    <source>
        <dbReference type="ARBA" id="ARBA00022679"/>
    </source>
</evidence>
<keyword evidence="4" id="KW-0418">Kinase</keyword>
<dbReference type="SUPFAM" id="SSF55785">
    <property type="entry name" value="PYP-like sensor domain (PAS domain)"/>
    <property type="match status" value="1"/>
</dbReference>
<dbReference type="InterPro" id="IPR036097">
    <property type="entry name" value="HisK_dim/P_sf"/>
</dbReference>
<keyword evidence="6" id="KW-0902">Two-component regulatory system</keyword>
<dbReference type="GO" id="GO:0000155">
    <property type="term" value="F:phosphorelay sensor kinase activity"/>
    <property type="evidence" value="ECO:0007669"/>
    <property type="project" value="InterPro"/>
</dbReference>
<dbReference type="PANTHER" id="PTHR43065:SF10">
    <property type="entry name" value="PEROXIDE STRESS-ACTIVATED HISTIDINE KINASE MAK3"/>
    <property type="match status" value="1"/>
</dbReference>
<proteinExistence type="predicted"/>
<dbReference type="InterPro" id="IPR000014">
    <property type="entry name" value="PAS"/>
</dbReference>
<feature type="domain" description="PAC" evidence="7">
    <location>
        <begin position="85"/>
        <end position="137"/>
    </location>
</feature>
<keyword evidence="3" id="KW-0547">Nucleotide-binding</keyword>